<dbReference type="EMBL" id="NFZW01000011">
    <property type="protein sequence ID" value="RFA35744.1"/>
    <property type="molecule type" value="Genomic_DNA"/>
</dbReference>
<dbReference type="InterPro" id="IPR000683">
    <property type="entry name" value="Gfo/Idh/MocA-like_OxRdtase_N"/>
</dbReference>
<dbReference type="InterPro" id="IPR036291">
    <property type="entry name" value="NAD(P)-bd_dom_sf"/>
</dbReference>
<dbReference type="Pfam" id="PF01408">
    <property type="entry name" value="GFO_IDH_MocA"/>
    <property type="match status" value="1"/>
</dbReference>
<reference evidence="5" key="1">
    <citation type="submission" date="2017-05" db="EMBL/GenBank/DDBJ databases">
        <authorList>
            <person name="Sharma S."/>
            <person name="Sidhu C."/>
            <person name="Pinnaka A.K."/>
        </authorList>
    </citation>
    <scope>NUCLEOTIDE SEQUENCE [LARGE SCALE GENOMIC DNA]</scope>
    <source>
        <strain evidence="5">AK93</strain>
    </source>
</reference>
<dbReference type="Proteomes" id="UP000256763">
    <property type="component" value="Unassembled WGS sequence"/>
</dbReference>
<dbReference type="InterPro" id="IPR048655">
    <property type="entry name" value="Irp3-like_C"/>
</dbReference>
<sequence>MTMRRLRTVVCGSTFGQFYLAALAELPERFEIVGVLGRGSERTYDCARRYGVPVYTAVEQLPTDVDVACVVLRSGVMGGVGTELALTLLKRGIHVIQEQPVHHDDIAACLRTARQCGVRFQLGDLYVHLPAVRRFNAAAQAAQVRKPALFIDAACSTQVSFPLAHILGAALPTVRPWQLAEAATGQGPLQVLTGTVGGIPFTLRAHNEVDPADPDNHIHLLHRITLGFEGGSLSLTDTHGPVTWNPRLHIPDAVKTRFDFDSPDSAHLALPSTVPLGPPQPPSYRQLLERQWPQAIGRDLIALHDAVVGGAATGPAEQRWLTLSRLWQGLTAGLGYPAVQEGRRHQPLPVEHLQAAVAAVEPEEAATRVGEHDVFGCTEPAETLVRGVTSAQVNEFVDALDEAVLASMLHALQARETLADPGRDYDLDEIVTGTGTAERHRPLIERWLQVLVERGRLQRHGERWRGVSLVAAESLAQRWERAAEAWNGGLGAAAFLDYLRHNAEQLPRLMRDEQQAALLLFPEGRTELADAVYRDTITARYLNTAVAEAVRRIAGDGRRTLRAIEIGAGTGATTEAVVRTLAAEAAGGLAVEYRFTDVSNFFLANARPRFRAHGWLSFGLLDIDRDPVEQGYAAGSADVVIAAGVLNNARDTDASVRGALRLLAPGGYLLITEPTREHLEILISQAFMMTPPADARQRTRTTFLSVAQWQDVLRRAGAESWTVLPGADHVLAPLGQRLFVARRGADADL</sequence>
<dbReference type="InterPro" id="IPR013217">
    <property type="entry name" value="Methyltransf_12"/>
</dbReference>
<dbReference type="PANTHER" id="PTHR43377">
    <property type="entry name" value="BILIVERDIN REDUCTASE A"/>
    <property type="match status" value="1"/>
</dbReference>
<evidence type="ECO:0000313" key="4">
    <source>
        <dbReference type="EMBL" id="RFA35744.1"/>
    </source>
</evidence>
<evidence type="ECO:0000259" key="2">
    <source>
        <dbReference type="Pfam" id="PF08242"/>
    </source>
</evidence>
<dbReference type="GO" id="GO:0000166">
    <property type="term" value="F:nucleotide binding"/>
    <property type="evidence" value="ECO:0007669"/>
    <property type="project" value="InterPro"/>
</dbReference>
<dbReference type="Gene3D" id="3.40.50.150">
    <property type="entry name" value="Vaccinia Virus protein VP39"/>
    <property type="match status" value="1"/>
</dbReference>
<dbReference type="OrthoDB" id="9760689at2"/>
<dbReference type="PANTHER" id="PTHR43377:SF1">
    <property type="entry name" value="BILIVERDIN REDUCTASE A"/>
    <property type="match status" value="1"/>
</dbReference>
<evidence type="ECO:0000313" key="5">
    <source>
        <dbReference type="Proteomes" id="UP000256763"/>
    </source>
</evidence>
<dbReference type="RefSeq" id="WP_116302513.1">
    <property type="nucleotide sequence ID" value="NZ_NFZV01000011.1"/>
</dbReference>
<dbReference type="InterPro" id="IPR010091">
    <property type="entry name" value="Thiazolinyl_imide_reductase"/>
</dbReference>
<dbReference type="Gene3D" id="3.40.50.720">
    <property type="entry name" value="NAD(P)-binding Rossmann-like Domain"/>
    <property type="match status" value="1"/>
</dbReference>
<comment type="caution">
    <text evidence="4">The sequence shown here is derived from an EMBL/GenBank/DDBJ whole genome shotgun (WGS) entry which is preliminary data.</text>
</comment>
<accession>A0A3E0WRY5</accession>
<dbReference type="NCBIfam" id="TIGR01761">
    <property type="entry name" value="thiaz-red"/>
    <property type="match status" value="1"/>
</dbReference>
<dbReference type="Gene3D" id="3.30.360.10">
    <property type="entry name" value="Dihydrodipicolinate Reductase, domain 2"/>
    <property type="match status" value="1"/>
</dbReference>
<dbReference type="Pfam" id="PF21390">
    <property type="entry name" value="Irp3-like_C"/>
    <property type="match status" value="1"/>
</dbReference>
<dbReference type="SUPFAM" id="SSF53335">
    <property type="entry name" value="S-adenosyl-L-methionine-dependent methyltransferases"/>
    <property type="match status" value="1"/>
</dbReference>
<proteinExistence type="predicted"/>
<dbReference type="InterPro" id="IPR029063">
    <property type="entry name" value="SAM-dependent_MTases_sf"/>
</dbReference>
<dbReference type="SUPFAM" id="SSF51735">
    <property type="entry name" value="NAD(P)-binding Rossmann-fold domains"/>
    <property type="match status" value="1"/>
</dbReference>
<name>A0A3E0WRY5_9GAMM</name>
<dbReference type="Pfam" id="PF08242">
    <property type="entry name" value="Methyltransf_12"/>
    <property type="match status" value="1"/>
</dbReference>
<evidence type="ECO:0000259" key="3">
    <source>
        <dbReference type="Pfam" id="PF21390"/>
    </source>
</evidence>
<dbReference type="CDD" id="cd02440">
    <property type="entry name" value="AdoMet_MTases"/>
    <property type="match status" value="1"/>
</dbReference>
<feature type="domain" description="Gfo/Idh/MocA-like oxidoreductase N-terminal" evidence="1">
    <location>
        <begin position="7"/>
        <end position="123"/>
    </location>
</feature>
<dbReference type="InterPro" id="IPR051450">
    <property type="entry name" value="Gfo/Idh/MocA_Oxidoreductases"/>
</dbReference>
<feature type="domain" description="Methyltransferase type 12" evidence="2">
    <location>
        <begin position="564"/>
        <end position="669"/>
    </location>
</feature>
<feature type="domain" description="Thiazolinyl imine reductase-like C-terminal" evidence="3">
    <location>
        <begin position="150"/>
        <end position="244"/>
    </location>
</feature>
<dbReference type="AlphaFoldDB" id="A0A3E0WRY5"/>
<keyword evidence="5" id="KW-1185">Reference proteome</keyword>
<protein>
    <submittedName>
        <fullName evidence="4">Thiazolinyl imide reductase subfamily</fullName>
    </submittedName>
</protein>
<organism evidence="4 5">
    <name type="scientific">Alkalilimnicola ehrlichii</name>
    <dbReference type="NCBI Taxonomy" id="351052"/>
    <lineage>
        <taxon>Bacteria</taxon>
        <taxon>Pseudomonadati</taxon>
        <taxon>Pseudomonadota</taxon>
        <taxon>Gammaproteobacteria</taxon>
        <taxon>Chromatiales</taxon>
        <taxon>Ectothiorhodospiraceae</taxon>
        <taxon>Alkalilimnicola</taxon>
    </lineage>
</organism>
<gene>
    <name evidence="4" type="ORF">CAL65_12530</name>
</gene>
<evidence type="ECO:0000259" key="1">
    <source>
        <dbReference type="Pfam" id="PF01408"/>
    </source>
</evidence>